<dbReference type="EMBL" id="RAQO01000004">
    <property type="protein sequence ID" value="RKF20236.1"/>
    <property type="molecule type" value="Genomic_DNA"/>
</dbReference>
<evidence type="ECO:0000256" key="2">
    <source>
        <dbReference type="PROSITE-ProRule" id="PRU00335"/>
    </source>
</evidence>
<dbReference type="OrthoDB" id="6860332at2"/>
<feature type="DNA-binding region" description="H-T-H motif" evidence="2">
    <location>
        <begin position="37"/>
        <end position="56"/>
    </location>
</feature>
<reference evidence="4 5" key="1">
    <citation type="submission" date="2018-09" db="EMBL/GenBank/DDBJ databases">
        <authorList>
            <person name="Wang Z."/>
        </authorList>
    </citation>
    <scope>NUCLEOTIDE SEQUENCE [LARGE SCALE GENOMIC DNA]</scope>
    <source>
        <strain evidence="4 5">ALS 81</strain>
    </source>
</reference>
<name>A0A420EI50_9ALTE</name>
<evidence type="ECO:0000313" key="5">
    <source>
        <dbReference type="Proteomes" id="UP000286482"/>
    </source>
</evidence>
<dbReference type="SUPFAM" id="SSF46689">
    <property type="entry name" value="Homeodomain-like"/>
    <property type="match status" value="1"/>
</dbReference>
<feature type="domain" description="HTH tetR-type" evidence="3">
    <location>
        <begin position="15"/>
        <end position="74"/>
    </location>
</feature>
<dbReference type="PROSITE" id="PS50977">
    <property type="entry name" value="HTH_TETR_2"/>
    <property type="match status" value="1"/>
</dbReference>
<dbReference type="Pfam" id="PF17929">
    <property type="entry name" value="TetR_C_34"/>
    <property type="match status" value="1"/>
</dbReference>
<evidence type="ECO:0000313" key="4">
    <source>
        <dbReference type="EMBL" id="RKF20236.1"/>
    </source>
</evidence>
<keyword evidence="5" id="KW-1185">Reference proteome</keyword>
<accession>A0A420EI50</accession>
<evidence type="ECO:0000256" key="1">
    <source>
        <dbReference type="ARBA" id="ARBA00023125"/>
    </source>
</evidence>
<sequence>MNENKKRARSVDEKALRKQSIIDALSSLLNTSHELPSANQIAKQAGVTKGVIYRYFSTREEIFLSLLLQLSEPLEQVFAQDLDDIEQLKTLMINFYLNNPQFMLLGLAAPIVLEQNISAAVVKNFKLKAASIMDALAQSIAPFCSNSLAQRRQFINSFYQLSLMKWQHCNAPQHVLDVFEPQECWIVGRPLEQELSDSFDWLWAGLVAQAI</sequence>
<dbReference type="Pfam" id="PF00440">
    <property type="entry name" value="TetR_N"/>
    <property type="match status" value="1"/>
</dbReference>
<gene>
    <name evidence="4" type="ORF">DBZ36_07275</name>
</gene>
<proteinExistence type="predicted"/>
<dbReference type="AlphaFoldDB" id="A0A420EI50"/>
<dbReference type="InterPro" id="IPR009057">
    <property type="entry name" value="Homeodomain-like_sf"/>
</dbReference>
<dbReference type="InterPro" id="IPR041483">
    <property type="entry name" value="TetR_C_34"/>
</dbReference>
<keyword evidence="1 2" id="KW-0238">DNA-binding</keyword>
<dbReference type="Gene3D" id="1.10.357.10">
    <property type="entry name" value="Tetracycline Repressor, domain 2"/>
    <property type="match status" value="1"/>
</dbReference>
<evidence type="ECO:0000259" key="3">
    <source>
        <dbReference type="PROSITE" id="PS50977"/>
    </source>
</evidence>
<dbReference type="RefSeq" id="WP_120354241.1">
    <property type="nucleotide sequence ID" value="NZ_RAQO01000004.1"/>
</dbReference>
<comment type="caution">
    <text evidence="4">The sequence shown here is derived from an EMBL/GenBank/DDBJ whole genome shotgun (WGS) entry which is preliminary data.</text>
</comment>
<dbReference type="GO" id="GO:0003677">
    <property type="term" value="F:DNA binding"/>
    <property type="evidence" value="ECO:0007669"/>
    <property type="project" value="UniProtKB-UniRule"/>
</dbReference>
<protein>
    <submittedName>
        <fullName evidence="4">TetR/AcrR family transcriptional regulator</fullName>
    </submittedName>
</protein>
<dbReference type="Proteomes" id="UP000286482">
    <property type="component" value="Unassembled WGS sequence"/>
</dbReference>
<organism evidence="4 5">
    <name type="scientific">Alginatibacterium sediminis</name>
    <dbReference type="NCBI Taxonomy" id="2164068"/>
    <lineage>
        <taxon>Bacteria</taxon>
        <taxon>Pseudomonadati</taxon>
        <taxon>Pseudomonadota</taxon>
        <taxon>Gammaproteobacteria</taxon>
        <taxon>Alteromonadales</taxon>
        <taxon>Alteromonadaceae</taxon>
        <taxon>Alginatibacterium</taxon>
    </lineage>
</organism>
<dbReference type="InterPro" id="IPR001647">
    <property type="entry name" value="HTH_TetR"/>
</dbReference>